<dbReference type="RefSeq" id="WP_256600864.1">
    <property type="nucleotide sequence ID" value="NZ_JANIBJ010000004.1"/>
</dbReference>
<dbReference type="InterPro" id="IPR001633">
    <property type="entry name" value="EAL_dom"/>
</dbReference>
<dbReference type="Proteomes" id="UP001524499">
    <property type="component" value="Unassembled WGS sequence"/>
</dbReference>
<dbReference type="PANTHER" id="PTHR33121">
    <property type="entry name" value="CYCLIC DI-GMP PHOSPHODIESTERASE PDEF"/>
    <property type="match status" value="1"/>
</dbReference>
<dbReference type="Gene3D" id="3.20.20.450">
    <property type="entry name" value="EAL domain"/>
    <property type="match status" value="1"/>
</dbReference>
<evidence type="ECO:0000313" key="3">
    <source>
        <dbReference type="Proteomes" id="UP001524499"/>
    </source>
</evidence>
<dbReference type="InterPro" id="IPR050706">
    <property type="entry name" value="Cyclic-di-GMP_PDE-like"/>
</dbReference>
<dbReference type="SUPFAM" id="SSF141868">
    <property type="entry name" value="EAL domain-like"/>
    <property type="match status" value="1"/>
</dbReference>
<sequence>MIKDTIETLKAELEQVLYLNLDDFRIEIERDEVSSRFIGLRLRSEFQPIFDTSRTEGLLGYEAQLRPSTGIEAVTPGFAFSIAESQGKLVQLDRVARTLHVLNYLTLPEKKGLLFLHVHPGLLSGVTCHGKIFEQILHRNSLPTREVVIEINESEMAAAAALRDAVDNYRDRGYKIAIVGFGGKHSNLDRLWKLSPHFVKFDLGIIRQAQKDTKFRRALPRLMEVIHAFGAQTVIQGVENEIQLDIALDAGAKLLQGHYLGRPAPATAWNRQPKPLCRNTLMPGAPHHFGSFSVPAQCGM</sequence>
<keyword evidence="3" id="KW-1185">Reference proteome</keyword>
<evidence type="ECO:0000259" key="1">
    <source>
        <dbReference type="PROSITE" id="PS50883"/>
    </source>
</evidence>
<gene>
    <name evidence="2" type="ORF">NP590_03625</name>
</gene>
<name>A0ABT1TD48_9GAMM</name>
<dbReference type="CDD" id="cd01948">
    <property type="entry name" value="EAL"/>
    <property type="match status" value="1"/>
</dbReference>
<dbReference type="SMART" id="SM00052">
    <property type="entry name" value="EAL"/>
    <property type="match status" value="1"/>
</dbReference>
<accession>A0ABT1TD48</accession>
<dbReference type="InterPro" id="IPR035919">
    <property type="entry name" value="EAL_sf"/>
</dbReference>
<feature type="domain" description="EAL" evidence="1">
    <location>
        <begin position="25"/>
        <end position="277"/>
    </location>
</feature>
<protein>
    <submittedName>
        <fullName evidence="2">EAL domain-containing protein</fullName>
    </submittedName>
</protein>
<proteinExistence type="predicted"/>
<comment type="caution">
    <text evidence="2">The sequence shown here is derived from an EMBL/GenBank/DDBJ whole genome shotgun (WGS) entry which is preliminary data.</text>
</comment>
<dbReference type="PROSITE" id="PS50883">
    <property type="entry name" value="EAL"/>
    <property type="match status" value="1"/>
</dbReference>
<reference evidence="2 3" key="1">
    <citation type="submission" date="2022-07" db="EMBL/GenBank/DDBJ databases">
        <title>Methylomonas rivi sp. nov., Methylomonas rosea sp. nov., Methylomonas aureus sp. nov. and Methylomonas subterranea sp. nov., four novel methanotrophs isolated from a freshwater creek and the deep terrestrial subsurface.</title>
        <authorList>
            <person name="Abin C."/>
            <person name="Sankaranarayanan K."/>
            <person name="Garner C."/>
            <person name="Sindelar R."/>
            <person name="Kotary K."/>
            <person name="Garner R."/>
            <person name="Barclay S."/>
            <person name="Lawson P."/>
            <person name="Krumholz L."/>
        </authorList>
    </citation>
    <scope>NUCLEOTIDE SEQUENCE [LARGE SCALE GENOMIC DNA]</scope>
    <source>
        <strain evidence="2 3">SURF-2</strain>
    </source>
</reference>
<dbReference type="EMBL" id="JANIBJ010000004">
    <property type="protein sequence ID" value="MCQ8103188.1"/>
    <property type="molecule type" value="Genomic_DNA"/>
</dbReference>
<dbReference type="PANTHER" id="PTHR33121:SF76">
    <property type="entry name" value="SIGNALING PROTEIN"/>
    <property type="match status" value="1"/>
</dbReference>
<dbReference type="Pfam" id="PF00563">
    <property type="entry name" value="EAL"/>
    <property type="match status" value="1"/>
</dbReference>
<organism evidence="2 3">
    <name type="scientific">Methylomonas subterranea</name>
    <dbReference type="NCBI Taxonomy" id="2952225"/>
    <lineage>
        <taxon>Bacteria</taxon>
        <taxon>Pseudomonadati</taxon>
        <taxon>Pseudomonadota</taxon>
        <taxon>Gammaproteobacteria</taxon>
        <taxon>Methylococcales</taxon>
        <taxon>Methylococcaceae</taxon>
        <taxon>Methylomonas</taxon>
    </lineage>
</organism>
<evidence type="ECO:0000313" key="2">
    <source>
        <dbReference type="EMBL" id="MCQ8103188.1"/>
    </source>
</evidence>